<dbReference type="PANTHER" id="PTHR30627:SF1">
    <property type="entry name" value="PEPTIDOGLYCAN D,D-TRANSPEPTIDASE FTSI"/>
    <property type="match status" value="1"/>
</dbReference>
<dbReference type="EMBL" id="JARVII010000015">
    <property type="protein sequence ID" value="MDG9699707.1"/>
    <property type="molecule type" value="Genomic_DNA"/>
</dbReference>
<dbReference type="EC" id="3.4.16.4" evidence="16"/>
<dbReference type="InterPro" id="IPR037532">
    <property type="entry name" value="FtsI_transpept"/>
</dbReference>
<evidence type="ECO:0000256" key="13">
    <source>
        <dbReference type="ARBA" id="ARBA00023210"/>
    </source>
</evidence>
<keyword evidence="6 16" id="KW-0645">Protease</keyword>
<dbReference type="GO" id="GO:0008955">
    <property type="term" value="F:peptidoglycan glycosyltransferase activity"/>
    <property type="evidence" value="ECO:0007669"/>
    <property type="project" value="InterPro"/>
</dbReference>
<keyword evidence="12 16" id="KW-0472">Membrane</keyword>
<feature type="domain" description="Penicillin-binding protein transpeptidase" evidence="17">
    <location>
        <begin position="240"/>
        <end position="542"/>
    </location>
</feature>
<evidence type="ECO:0000313" key="19">
    <source>
        <dbReference type="EMBL" id="MDG9699707.1"/>
    </source>
</evidence>
<keyword evidence="2 16" id="KW-1003">Cell membrane</keyword>
<dbReference type="InterPro" id="IPR012338">
    <property type="entry name" value="Beta-lactam/transpept-like"/>
</dbReference>
<dbReference type="Pfam" id="PF00905">
    <property type="entry name" value="Transpeptidase"/>
    <property type="match status" value="1"/>
</dbReference>
<evidence type="ECO:0000256" key="4">
    <source>
        <dbReference type="ARBA" id="ARBA00022618"/>
    </source>
</evidence>
<evidence type="ECO:0000256" key="7">
    <source>
        <dbReference type="ARBA" id="ARBA00022692"/>
    </source>
</evidence>
<evidence type="ECO:0000256" key="14">
    <source>
        <dbReference type="ARBA" id="ARBA00023306"/>
    </source>
</evidence>
<dbReference type="InterPro" id="IPR001460">
    <property type="entry name" value="PCN-bd_Tpept"/>
</dbReference>
<evidence type="ECO:0000256" key="6">
    <source>
        <dbReference type="ARBA" id="ARBA00022670"/>
    </source>
</evidence>
<evidence type="ECO:0000256" key="1">
    <source>
        <dbReference type="ARBA" id="ARBA00004370"/>
    </source>
</evidence>
<dbReference type="SUPFAM" id="SSF56519">
    <property type="entry name" value="Penicillin binding protein dimerisation domain"/>
    <property type="match status" value="1"/>
</dbReference>
<dbReference type="SUPFAM" id="SSF56601">
    <property type="entry name" value="beta-lactamase/transpeptidase-like"/>
    <property type="match status" value="1"/>
</dbReference>
<feature type="active site" description="Acyl-ester intermediate" evidence="16">
    <location>
        <position position="293"/>
    </location>
</feature>
<comment type="caution">
    <text evidence="19">The sequence shown here is derived from an EMBL/GenBank/DDBJ whole genome shotgun (WGS) entry which is preliminary data.</text>
</comment>
<dbReference type="Gene3D" id="3.30.450.330">
    <property type="match status" value="1"/>
</dbReference>
<evidence type="ECO:0000256" key="5">
    <source>
        <dbReference type="ARBA" id="ARBA00022645"/>
    </source>
</evidence>
<dbReference type="Proteomes" id="UP001237156">
    <property type="component" value="Unassembled WGS sequence"/>
</dbReference>
<evidence type="ECO:0000259" key="18">
    <source>
        <dbReference type="Pfam" id="PF03717"/>
    </source>
</evidence>
<keyword evidence="10 16" id="KW-0573">Peptidoglycan synthesis</keyword>
<organism evidence="19 20">
    <name type="scientific">Ottowia cancrivicina</name>
    <dbReference type="NCBI Taxonomy" id="3040346"/>
    <lineage>
        <taxon>Bacteria</taxon>
        <taxon>Pseudomonadati</taxon>
        <taxon>Pseudomonadota</taxon>
        <taxon>Betaproteobacteria</taxon>
        <taxon>Burkholderiales</taxon>
        <taxon>Comamonadaceae</taxon>
        <taxon>Ottowia</taxon>
    </lineage>
</organism>
<dbReference type="GO" id="GO:0071555">
    <property type="term" value="P:cell wall organization"/>
    <property type="evidence" value="ECO:0007669"/>
    <property type="project" value="UniProtKB-KW"/>
</dbReference>
<keyword evidence="9 16" id="KW-0133">Cell shape</keyword>
<dbReference type="RefSeq" id="WP_279524576.1">
    <property type="nucleotide sequence ID" value="NZ_JARVII010000015.1"/>
</dbReference>
<evidence type="ECO:0000313" key="20">
    <source>
        <dbReference type="Proteomes" id="UP001237156"/>
    </source>
</evidence>
<keyword evidence="4 16" id="KW-0132">Cell division</keyword>
<comment type="similarity">
    <text evidence="16">Belongs to the transpeptidase family. FtsI subfamily.</text>
</comment>
<accession>A0AAW6RLM6</accession>
<name>A0AAW6RLM6_9BURK</name>
<keyword evidence="8 16" id="KW-0378">Hydrolase</keyword>
<dbReference type="Gene3D" id="3.40.710.10">
    <property type="entry name" value="DD-peptidase/beta-lactamase superfamily"/>
    <property type="match status" value="1"/>
</dbReference>
<evidence type="ECO:0000256" key="10">
    <source>
        <dbReference type="ARBA" id="ARBA00022984"/>
    </source>
</evidence>
<dbReference type="Pfam" id="PF03717">
    <property type="entry name" value="PBP_dimer"/>
    <property type="match status" value="1"/>
</dbReference>
<dbReference type="HAMAP" id="MF_02080">
    <property type="entry name" value="FtsI_transpept"/>
    <property type="match status" value="1"/>
</dbReference>
<dbReference type="GO" id="GO:0009252">
    <property type="term" value="P:peptidoglycan biosynthetic process"/>
    <property type="evidence" value="ECO:0007669"/>
    <property type="project" value="UniProtKB-UniRule"/>
</dbReference>
<reference evidence="19 20" key="1">
    <citation type="submission" date="2023-04" db="EMBL/GenBank/DDBJ databases">
        <title>Ottowia paracancer sp. nov., isolated from human stomach.</title>
        <authorList>
            <person name="Song Y."/>
        </authorList>
    </citation>
    <scope>NUCLEOTIDE SEQUENCE [LARGE SCALE GENOMIC DNA]</scope>
    <source>
        <strain evidence="19 20">10c7w1</strain>
    </source>
</reference>
<comment type="catalytic activity">
    <reaction evidence="16">
        <text>Preferential cleavage: (Ac)2-L-Lys-D-Ala-|-D-Ala. Also transpeptidation of peptidyl-alanyl moieties that are N-acyl substituents of D-alanine.</text>
        <dbReference type="EC" id="3.4.16.4"/>
    </reaction>
</comment>
<keyword evidence="13 16" id="KW-0717">Septation</keyword>
<evidence type="ECO:0000256" key="16">
    <source>
        <dbReference type="HAMAP-Rule" id="MF_02080"/>
    </source>
</evidence>
<sequence length="573" mass="62872">MKTPVWRSRFIMAGLALVFLGLVGRAIHVQVLSKEFLQQKGEVHLVTTMSLPATRGRILDRNGQILASSIVTVSVAVRPRQVREEDGIKRAQLAKILDVPRAELDRKLDDVSKNFVWLKRYLDASVAAEVAALKMKGLEVQRDFFRKYPEGAAAAHVVGFAGDSNVGLEGAERLYEKELAGRPGSRRVIRDQLGHVIEVVGEEEPPVDGQDVYLSIDARIQAYAYRKLRDAVMQHKARAGSVVALDALTGEIIAMVNYPSYEPEEWPNREKWKKAGQERFRNMALAEAFEPGSSMKPVTVAMALDAGQVTPQTLINTAPGYYQLDRFTIRDVHNYGTLTVEGVIKKSSNVGSLKISQKLQPQQMWDSYTALGFGQRPEIGLKGAALGRLRPWKQWRPTEKATMSYGYGLSASLVQLARAYSAFAGDGHVTRLRLNRVDENHPLEQGARVFTAKTAGAIRKMLQMATGPGGTGQQAQTDSYSVGGKSGTARKLVGRSYGDGKYRSWFVGMAPISDPKLVIVVMIDEPSSGGYYGGLVAAPLFSLVTEQALRTLGVQPDLKVKPQIVSDAAEESM</sequence>
<feature type="domain" description="Penicillin-binding protein dimerisation" evidence="18">
    <location>
        <begin position="51"/>
        <end position="199"/>
    </location>
</feature>
<evidence type="ECO:0000256" key="9">
    <source>
        <dbReference type="ARBA" id="ARBA00022960"/>
    </source>
</evidence>
<dbReference type="GO" id="GO:0005886">
    <property type="term" value="C:plasma membrane"/>
    <property type="evidence" value="ECO:0007669"/>
    <property type="project" value="UniProtKB-UniRule"/>
</dbReference>
<comment type="function">
    <text evidence="16">Catalyzes cross-linking of the peptidoglycan cell wall at the division septum.</text>
</comment>
<dbReference type="GO" id="GO:0008658">
    <property type="term" value="F:penicillin binding"/>
    <property type="evidence" value="ECO:0007669"/>
    <property type="project" value="InterPro"/>
</dbReference>
<comment type="pathway">
    <text evidence="16">Cell wall biogenesis; peptidoglycan biosynthesis.</text>
</comment>
<dbReference type="GO" id="GO:0008360">
    <property type="term" value="P:regulation of cell shape"/>
    <property type="evidence" value="ECO:0007669"/>
    <property type="project" value="UniProtKB-KW"/>
</dbReference>
<keyword evidence="20" id="KW-1185">Reference proteome</keyword>
<dbReference type="GO" id="GO:0006508">
    <property type="term" value="P:proteolysis"/>
    <property type="evidence" value="ECO:0007669"/>
    <property type="project" value="UniProtKB-KW"/>
</dbReference>
<evidence type="ECO:0000256" key="15">
    <source>
        <dbReference type="ARBA" id="ARBA00023316"/>
    </source>
</evidence>
<protein>
    <recommendedName>
        <fullName evidence="16">Peptidoglycan D,D-transpeptidase FtsI</fullName>
        <ecNumber evidence="16">3.4.16.4</ecNumber>
    </recommendedName>
    <alternativeName>
        <fullName evidence="16">Penicillin-binding protein 3</fullName>
        <shortName evidence="16">PBP-3</shortName>
    </alternativeName>
</protein>
<gene>
    <name evidence="16" type="primary">ftsI</name>
    <name evidence="19" type="ORF">QB898_08280</name>
</gene>
<dbReference type="InterPro" id="IPR036138">
    <property type="entry name" value="PBP_dimer_sf"/>
</dbReference>
<dbReference type="InterPro" id="IPR050515">
    <property type="entry name" value="Beta-lactam/transpept"/>
</dbReference>
<evidence type="ECO:0000256" key="11">
    <source>
        <dbReference type="ARBA" id="ARBA00022989"/>
    </source>
</evidence>
<keyword evidence="14 16" id="KW-0131">Cell cycle</keyword>
<proteinExistence type="inferred from homology"/>
<dbReference type="PANTHER" id="PTHR30627">
    <property type="entry name" value="PEPTIDOGLYCAN D,D-TRANSPEPTIDASE"/>
    <property type="match status" value="1"/>
</dbReference>
<keyword evidence="11 16" id="KW-1133">Transmembrane helix</keyword>
<evidence type="ECO:0000259" key="17">
    <source>
        <dbReference type="Pfam" id="PF00905"/>
    </source>
</evidence>
<keyword evidence="3 16" id="KW-0997">Cell inner membrane</keyword>
<dbReference type="AlphaFoldDB" id="A0AAW6RLM6"/>
<keyword evidence="5 16" id="KW-0121">Carboxypeptidase</keyword>
<dbReference type="InterPro" id="IPR005311">
    <property type="entry name" value="PBP_dimer"/>
</dbReference>
<dbReference type="Gene3D" id="3.90.1310.10">
    <property type="entry name" value="Penicillin-binding protein 2a (Domain 2)"/>
    <property type="match status" value="1"/>
</dbReference>
<keyword evidence="15 16" id="KW-0961">Cell wall biogenesis/degradation</keyword>
<dbReference type="GO" id="GO:0043093">
    <property type="term" value="P:FtsZ-dependent cytokinesis"/>
    <property type="evidence" value="ECO:0007669"/>
    <property type="project" value="UniProtKB-UniRule"/>
</dbReference>
<evidence type="ECO:0000256" key="2">
    <source>
        <dbReference type="ARBA" id="ARBA00022475"/>
    </source>
</evidence>
<evidence type="ECO:0000256" key="8">
    <source>
        <dbReference type="ARBA" id="ARBA00022801"/>
    </source>
</evidence>
<dbReference type="GO" id="GO:0009002">
    <property type="term" value="F:serine-type D-Ala-D-Ala carboxypeptidase activity"/>
    <property type="evidence" value="ECO:0007669"/>
    <property type="project" value="UniProtKB-UniRule"/>
</dbReference>
<comment type="subcellular location">
    <subcellularLocation>
        <location evidence="1">Membrane</location>
    </subcellularLocation>
</comment>
<evidence type="ECO:0000256" key="3">
    <source>
        <dbReference type="ARBA" id="ARBA00022519"/>
    </source>
</evidence>
<keyword evidence="7 16" id="KW-0812">Transmembrane</keyword>
<evidence type="ECO:0000256" key="12">
    <source>
        <dbReference type="ARBA" id="ARBA00023136"/>
    </source>
</evidence>
<dbReference type="Gene3D" id="1.10.150.770">
    <property type="match status" value="1"/>
</dbReference>
<dbReference type="GO" id="GO:0000917">
    <property type="term" value="P:division septum assembly"/>
    <property type="evidence" value="ECO:0007669"/>
    <property type="project" value="UniProtKB-KW"/>
</dbReference>